<protein>
    <submittedName>
        <fullName evidence="2">Uncharacterized protein</fullName>
    </submittedName>
</protein>
<proteinExistence type="predicted"/>
<gene>
    <name evidence="2" type="ORF">BN59_03799</name>
</gene>
<dbReference type="RefSeq" id="WP_044012835.1">
    <property type="nucleotide sequence ID" value="NZ_CCVW01000005.1"/>
</dbReference>
<evidence type="ECO:0000256" key="1">
    <source>
        <dbReference type="SAM" id="MobiDB-lite"/>
    </source>
</evidence>
<feature type="compositionally biased region" description="Polar residues" evidence="1">
    <location>
        <begin position="63"/>
        <end position="79"/>
    </location>
</feature>
<dbReference type="EMBL" id="CCSB01000005">
    <property type="protein sequence ID" value="CDZ79481.1"/>
    <property type="molecule type" value="Genomic_DNA"/>
</dbReference>
<sequence>MYKGSRPEFEKSSIPSQSEQDLLARLADAEKRALQAERDLALERARIAEARVRELEKTIAEIQRSNSSSQSAPRPTYSAQWDFFS</sequence>
<evidence type="ECO:0000313" key="3">
    <source>
        <dbReference type="Proteomes" id="UP000044071"/>
    </source>
</evidence>
<reference evidence="2 3" key="1">
    <citation type="submission" date="2014-06" db="EMBL/GenBank/DDBJ databases">
        <authorList>
            <person name="Urmite Genomes Urmite Genomes"/>
        </authorList>
    </citation>
    <scope>NUCLEOTIDE SEQUENCE [LARGE SCALE GENOMIC DNA]</scope>
</reference>
<organism evidence="2 3">
    <name type="scientific">Legionella massiliensis</name>
    <dbReference type="NCBI Taxonomy" id="1034943"/>
    <lineage>
        <taxon>Bacteria</taxon>
        <taxon>Pseudomonadati</taxon>
        <taxon>Pseudomonadota</taxon>
        <taxon>Gammaproteobacteria</taxon>
        <taxon>Legionellales</taxon>
        <taxon>Legionellaceae</taxon>
        <taxon>Legionella</taxon>
    </lineage>
</organism>
<accession>A0A078L2T1</accession>
<name>A0A078L2T1_9GAMM</name>
<keyword evidence="3" id="KW-1185">Reference proteome</keyword>
<dbReference type="AlphaFoldDB" id="A0A078L2T1"/>
<dbReference type="Proteomes" id="UP000044071">
    <property type="component" value="Unassembled WGS sequence"/>
</dbReference>
<evidence type="ECO:0000313" key="2">
    <source>
        <dbReference type="EMBL" id="CDZ79481.1"/>
    </source>
</evidence>
<feature type="region of interest" description="Disordered" evidence="1">
    <location>
        <begin position="61"/>
        <end position="85"/>
    </location>
</feature>